<evidence type="ECO:0000313" key="3">
    <source>
        <dbReference type="EMBL" id="MFD1635296.1"/>
    </source>
</evidence>
<protein>
    <submittedName>
        <fullName evidence="3">Sigma factor-like helix-turn-helix DNA-binding protein</fullName>
    </submittedName>
</protein>
<evidence type="ECO:0000259" key="2">
    <source>
        <dbReference type="Pfam" id="PF08281"/>
    </source>
</evidence>
<organism evidence="3 4">
    <name type="scientific">Haloplanus ruber</name>
    <dbReference type="NCBI Taxonomy" id="869892"/>
    <lineage>
        <taxon>Archaea</taxon>
        <taxon>Methanobacteriati</taxon>
        <taxon>Methanobacteriota</taxon>
        <taxon>Stenosarchaea group</taxon>
        <taxon>Halobacteria</taxon>
        <taxon>Halobacteriales</taxon>
        <taxon>Haloferacaceae</taxon>
        <taxon>Haloplanus</taxon>
    </lineage>
</organism>
<feature type="region of interest" description="Disordered" evidence="1">
    <location>
        <begin position="1"/>
        <end position="24"/>
    </location>
</feature>
<accession>A0ABD6D2W2</accession>
<dbReference type="InterPro" id="IPR013249">
    <property type="entry name" value="RNA_pol_sigma70_r4_t2"/>
</dbReference>
<comment type="caution">
    <text evidence="3">The sequence shown here is derived from an EMBL/GenBank/DDBJ whole genome shotgun (WGS) entry which is preliminary data.</text>
</comment>
<dbReference type="Proteomes" id="UP001597075">
    <property type="component" value="Unassembled WGS sequence"/>
</dbReference>
<name>A0ABD6D2W2_9EURY</name>
<sequence length="172" mass="18670">MTENHGNPPIIRPTDERELDDDSEPAPRLIYIGEYAGKSAYYSPLRRSIMLGTVHGGSFTEEAVLDAPGAEDIDEHIEHLVATATDEGVEYTLSKQALGLLVAKRIADADAMPKGQARAYLLRDIFDVSRQDTATILGVAPSTVDTQRTAGKEKTERAALLTRGLDAIASQY</sequence>
<evidence type="ECO:0000313" key="4">
    <source>
        <dbReference type="Proteomes" id="UP001597075"/>
    </source>
</evidence>
<proteinExistence type="predicted"/>
<keyword evidence="4" id="KW-1185">Reference proteome</keyword>
<dbReference type="EMBL" id="JBHUDL010000011">
    <property type="protein sequence ID" value="MFD1635296.1"/>
    <property type="molecule type" value="Genomic_DNA"/>
</dbReference>
<dbReference type="RefSeq" id="WP_256406474.1">
    <property type="nucleotide sequence ID" value="NZ_CP187153.1"/>
</dbReference>
<evidence type="ECO:0000256" key="1">
    <source>
        <dbReference type="SAM" id="MobiDB-lite"/>
    </source>
</evidence>
<dbReference type="Pfam" id="PF08281">
    <property type="entry name" value="Sigma70_r4_2"/>
    <property type="match status" value="1"/>
</dbReference>
<gene>
    <name evidence="3" type="ORF">ACFSBJ_16360</name>
</gene>
<dbReference type="AlphaFoldDB" id="A0ABD6D2W2"/>
<reference evidence="3 4" key="1">
    <citation type="journal article" date="2019" name="Int. J. Syst. Evol. Microbiol.">
        <title>The Global Catalogue of Microorganisms (GCM) 10K type strain sequencing project: providing services to taxonomists for standard genome sequencing and annotation.</title>
        <authorList>
            <consortium name="The Broad Institute Genomics Platform"/>
            <consortium name="The Broad Institute Genome Sequencing Center for Infectious Disease"/>
            <person name="Wu L."/>
            <person name="Ma J."/>
        </authorList>
    </citation>
    <scope>NUCLEOTIDE SEQUENCE [LARGE SCALE GENOMIC DNA]</scope>
    <source>
        <strain evidence="3 4">CGMCC 1.10594</strain>
    </source>
</reference>
<feature type="domain" description="RNA polymerase sigma factor 70 region 4 type 2" evidence="2">
    <location>
        <begin position="111"/>
        <end position="154"/>
    </location>
</feature>